<dbReference type="PROSITE" id="PS51257">
    <property type="entry name" value="PROKAR_LIPOPROTEIN"/>
    <property type="match status" value="1"/>
</dbReference>
<evidence type="ECO:0000313" key="3">
    <source>
        <dbReference type="EMBL" id="NWJ48786.1"/>
    </source>
</evidence>
<feature type="chain" id="PRO_5044693742" evidence="1">
    <location>
        <begin position="23"/>
        <end position="366"/>
    </location>
</feature>
<gene>
    <name evidence="2" type="ORF">HXX08_23225</name>
    <name evidence="3" type="ORF">HXX08_23250</name>
    <name evidence="4" type="ORF">OZ401_004333</name>
</gene>
<feature type="signal peptide" evidence="1">
    <location>
        <begin position="1"/>
        <end position="22"/>
    </location>
</feature>
<dbReference type="RefSeq" id="WP_341470623.1">
    <property type="nucleotide sequence ID" value="NZ_CP128400.1"/>
</dbReference>
<accession>A0A8T7M9T8</accession>
<keyword evidence="6" id="KW-1185">Reference proteome</keyword>
<evidence type="ECO:0000313" key="4">
    <source>
        <dbReference type="EMBL" id="WJW68717.1"/>
    </source>
</evidence>
<reference evidence="4" key="2">
    <citation type="journal article" date="2024" name="Nature">
        <title>Anoxygenic phototroph of the Chloroflexota uses a type I reaction centre.</title>
        <authorList>
            <person name="Tsuji J.M."/>
            <person name="Shaw N.A."/>
            <person name="Nagashima S."/>
            <person name="Venkiteswaran J.J."/>
            <person name="Schiff S.L."/>
            <person name="Watanabe T."/>
            <person name="Fukui M."/>
            <person name="Hanada S."/>
            <person name="Tank M."/>
            <person name="Neufeld J.D."/>
        </authorList>
    </citation>
    <scope>NUCLEOTIDE SEQUENCE</scope>
    <source>
        <strain evidence="4">L227-S17</strain>
    </source>
</reference>
<dbReference type="Proteomes" id="UP000521676">
    <property type="component" value="Unassembled WGS sequence"/>
</dbReference>
<keyword evidence="1" id="KW-0732">Signal</keyword>
<dbReference type="EMBL" id="JACATZ010000003">
    <property type="protein sequence ID" value="NWJ48781.1"/>
    <property type="molecule type" value="Genomic_DNA"/>
</dbReference>
<evidence type="ECO:0000313" key="6">
    <source>
        <dbReference type="Proteomes" id="UP001431572"/>
    </source>
</evidence>
<dbReference type="Proteomes" id="UP001431572">
    <property type="component" value="Chromosome 2"/>
</dbReference>
<dbReference type="AlphaFoldDB" id="A0A8T7M9T8"/>
<sequence>MRLLNIFQAFMLLIVLALGACGATEATLTPVVVQPSTFTPTATTSAITPTPTTLAATPTIAATPTATTLAATEIPTPEGPNISEKQIYEQMPFREKVTGSRDVTVAGVKMKVNIGYIGDLAPNGSTVLAQNKSLTTLKIAATKIAFSDMYTDAALQQTLALYFGVNSMALRNRLNPSWMDTFDPKTDPGAVKYINNFNLNSGTSLEIGSQRPNRTKMKLSEVKQVSVMITSNEPKDGAVSAIPGLSTLYGVFAHPLETGYEVIMTISLDPLGIAKMEKNWNTNNDPEVSKELPALEIYLNWTQCFGGVFNDMNLRWPTETTFAAITNAYAEVGGGPYSKTLFDSKATLEQIVKNNLFKIPYLSTAP</sequence>
<organism evidence="3 5">
    <name type="scientific">Candidatus Chlorohelix allophototropha</name>
    <dbReference type="NCBI Taxonomy" id="3003348"/>
    <lineage>
        <taxon>Bacteria</taxon>
        <taxon>Bacillati</taxon>
        <taxon>Chloroflexota</taxon>
        <taxon>Chloroflexia</taxon>
        <taxon>Candidatus Chloroheliales</taxon>
        <taxon>Candidatus Chloroheliaceae</taxon>
        <taxon>Candidatus Chlorohelix</taxon>
    </lineage>
</organism>
<evidence type="ECO:0000313" key="2">
    <source>
        <dbReference type="EMBL" id="NWJ48781.1"/>
    </source>
</evidence>
<proteinExistence type="predicted"/>
<dbReference type="EMBL" id="JACATZ010000003">
    <property type="protein sequence ID" value="NWJ48786.1"/>
    <property type="molecule type" value="Genomic_DNA"/>
</dbReference>
<reference evidence="3 5" key="1">
    <citation type="submission" date="2020-06" db="EMBL/GenBank/DDBJ databases">
        <title>Anoxygenic phototrophic Chloroflexota member uses a Type I reaction center.</title>
        <authorList>
            <person name="Tsuji J.M."/>
            <person name="Shaw N.A."/>
            <person name="Nagashima S."/>
            <person name="Venkiteswaran J."/>
            <person name="Schiff S.L."/>
            <person name="Hanada S."/>
            <person name="Tank M."/>
            <person name="Neufeld J.D."/>
        </authorList>
    </citation>
    <scope>NUCLEOTIDE SEQUENCE [LARGE SCALE GENOMIC DNA]</scope>
    <source>
        <strain evidence="3">L227-S17</strain>
    </source>
</reference>
<evidence type="ECO:0000256" key="1">
    <source>
        <dbReference type="SAM" id="SignalP"/>
    </source>
</evidence>
<protein>
    <submittedName>
        <fullName evidence="3">Uncharacterized protein</fullName>
    </submittedName>
</protein>
<name>A0A8T7M9T8_9CHLR</name>
<dbReference type="EMBL" id="CP128400">
    <property type="protein sequence ID" value="WJW68717.1"/>
    <property type="molecule type" value="Genomic_DNA"/>
</dbReference>
<evidence type="ECO:0000313" key="5">
    <source>
        <dbReference type="Proteomes" id="UP000521676"/>
    </source>
</evidence>